<comment type="function">
    <text evidence="3">Nucleoside triphosphate pyrophosphatase that hydrolyzes dTTP and UTP. May have a dual role in cell division arrest and in preventing the incorporation of modified nucleotides into cellular nucleic acids.</text>
</comment>
<protein>
    <recommendedName>
        <fullName evidence="3">dTTP/UTP pyrophosphatase</fullName>
        <shortName evidence="3">dTTPase/UTPase</shortName>
        <ecNumber evidence="3">3.6.1.9</ecNumber>
    </recommendedName>
    <alternativeName>
        <fullName evidence="3">Nucleoside triphosphate pyrophosphatase</fullName>
    </alternativeName>
    <alternativeName>
        <fullName evidence="3">Nucleotide pyrophosphatase</fullName>
        <shortName evidence="3">Nucleotide PPase</shortName>
    </alternativeName>
</protein>
<dbReference type="Proteomes" id="UP000050277">
    <property type="component" value="Unassembled WGS sequence"/>
</dbReference>
<dbReference type="GO" id="GO:0036221">
    <property type="term" value="F:UTP diphosphatase activity"/>
    <property type="evidence" value="ECO:0007669"/>
    <property type="project" value="RHEA"/>
</dbReference>
<feature type="site" description="Important for substrate specificity" evidence="3">
    <location>
        <position position="166"/>
    </location>
</feature>
<evidence type="ECO:0000256" key="3">
    <source>
        <dbReference type="HAMAP-Rule" id="MF_00528"/>
    </source>
</evidence>
<proteinExistence type="inferred from homology"/>
<evidence type="ECO:0000313" key="4">
    <source>
        <dbReference type="EMBL" id="KPL91028.1"/>
    </source>
</evidence>
<feature type="active site" description="Proton acceptor" evidence="3">
    <location>
        <position position="81"/>
    </location>
</feature>
<dbReference type="PANTHER" id="PTHR43213">
    <property type="entry name" value="BIFUNCTIONAL DTTP/UTP PYROPHOSPHATASE/METHYLTRANSFERASE PROTEIN-RELATED"/>
    <property type="match status" value="1"/>
</dbReference>
<accession>A0A0P6Z156</accession>
<dbReference type="PATRIC" id="fig|70996.4.peg.5396"/>
<organism evidence="4 5">
    <name type="scientific">Herpetosiphon geysericola</name>
    <dbReference type="NCBI Taxonomy" id="70996"/>
    <lineage>
        <taxon>Bacteria</taxon>
        <taxon>Bacillati</taxon>
        <taxon>Chloroflexota</taxon>
        <taxon>Chloroflexia</taxon>
        <taxon>Herpetosiphonales</taxon>
        <taxon>Herpetosiphonaceae</taxon>
        <taxon>Herpetosiphon</taxon>
    </lineage>
</organism>
<dbReference type="Gene3D" id="3.90.950.10">
    <property type="match status" value="1"/>
</dbReference>
<dbReference type="Pfam" id="PF02545">
    <property type="entry name" value="Maf"/>
    <property type="match status" value="1"/>
</dbReference>
<dbReference type="InterPro" id="IPR029001">
    <property type="entry name" value="ITPase-like_fam"/>
</dbReference>
<evidence type="ECO:0000256" key="2">
    <source>
        <dbReference type="ARBA" id="ARBA00022801"/>
    </source>
</evidence>
<keyword evidence="2 3" id="KW-0378">Hydrolase</keyword>
<dbReference type="EC" id="3.6.1.9" evidence="3"/>
<comment type="catalytic activity">
    <reaction evidence="3">
        <text>dTTP + H2O = dTMP + diphosphate + H(+)</text>
        <dbReference type="Rhea" id="RHEA:28534"/>
        <dbReference type="ChEBI" id="CHEBI:15377"/>
        <dbReference type="ChEBI" id="CHEBI:15378"/>
        <dbReference type="ChEBI" id="CHEBI:33019"/>
        <dbReference type="ChEBI" id="CHEBI:37568"/>
        <dbReference type="ChEBI" id="CHEBI:63528"/>
        <dbReference type="EC" id="3.6.1.9"/>
    </reaction>
</comment>
<dbReference type="GO" id="GO:0036218">
    <property type="term" value="F:dTTP diphosphatase activity"/>
    <property type="evidence" value="ECO:0007669"/>
    <property type="project" value="RHEA"/>
</dbReference>
<keyword evidence="3" id="KW-0963">Cytoplasm</keyword>
<feature type="site" description="Important for substrate specificity" evidence="3">
    <location>
        <position position="82"/>
    </location>
</feature>
<dbReference type="GO" id="GO:0005737">
    <property type="term" value="C:cytoplasm"/>
    <property type="evidence" value="ECO:0007669"/>
    <property type="project" value="UniProtKB-SubCell"/>
</dbReference>
<keyword evidence="3" id="KW-0546">Nucleotide metabolism</keyword>
<keyword evidence="5" id="KW-1185">Reference proteome</keyword>
<evidence type="ECO:0000313" key="5">
    <source>
        <dbReference type="Proteomes" id="UP000050277"/>
    </source>
</evidence>
<name>A0A0P6Z156_9CHLR</name>
<comment type="catalytic activity">
    <reaction evidence="3">
        <text>UTP + H2O = UMP + diphosphate + H(+)</text>
        <dbReference type="Rhea" id="RHEA:29395"/>
        <dbReference type="ChEBI" id="CHEBI:15377"/>
        <dbReference type="ChEBI" id="CHEBI:15378"/>
        <dbReference type="ChEBI" id="CHEBI:33019"/>
        <dbReference type="ChEBI" id="CHEBI:46398"/>
        <dbReference type="ChEBI" id="CHEBI:57865"/>
        <dbReference type="EC" id="3.6.1.9"/>
    </reaction>
</comment>
<dbReference type="GO" id="GO:0009117">
    <property type="term" value="P:nucleotide metabolic process"/>
    <property type="evidence" value="ECO:0007669"/>
    <property type="project" value="UniProtKB-KW"/>
</dbReference>
<comment type="subcellular location">
    <subcellularLocation>
        <location evidence="3">Cytoplasm</location>
    </subcellularLocation>
</comment>
<dbReference type="CDD" id="cd00555">
    <property type="entry name" value="Maf"/>
    <property type="match status" value="1"/>
</dbReference>
<gene>
    <name evidence="4" type="ORF">SE18_04555</name>
</gene>
<comment type="similarity">
    <text evidence="3">Belongs to the Maf family. YhdE subfamily.</text>
</comment>
<dbReference type="HAMAP" id="MF_00528">
    <property type="entry name" value="Maf"/>
    <property type="match status" value="1"/>
</dbReference>
<dbReference type="PANTHER" id="PTHR43213:SF5">
    <property type="entry name" value="BIFUNCTIONAL DTTP_UTP PYROPHOSPHATASE_METHYLTRANSFERASE PROTEIN-RELATED"/>
    <property type="match status" value="1"/>
</dbReference>
<reference evidence="4 5" key="1">
    <citation type="submission" date="2015-07" db="EMBL/GenBank/DDBJ databases">
        <title>Whole genome sequence of Herpetosiphon geysericola DSM 7119.</title>
        <authorList>
            <person name="Hemp J."/>
            <person name="Ward L.M."/>
            <person name="Pace L.A."/>
            <person name="Fischer W.W."/>
        </authorList>
    </citation>
    <scope>NUCLEOTIDE SEQUENCE [LARGE SCALE GENOMIC DNA]</scope>
    <source>
        <strain evidence="4 5">DSM 7119</strain>
    </source>
</reference>
<feature type="site" description="Important for substrate specificity" evidence="3">
    <location>
        <position position="12"/>
    </location>
</feature>
<dbReference type="SUPFAM" id="SSF52972">
    <property type="entry name" value="ITPase-like"/>
    <property type="match status" value="1"/>
</dbReference>
<comment type="caution">
    <text evidence="3">Lacks conserved residue(s) required for the propagation of feature annotation.</text>
</comment>
<dbReference type="RefSeq" id="WP_054533231.1">
    <property type="nucleotide sequence ID" value="NZ_LGKP01000008.1"/>
</dbReference>
<dbReference type="AlphaFoldDB" id="A0A0P6Z156"/>
<dbReference type="STRING" id="70996.SE18_04555"/>
<dbReference type="OrthoDB" id="9807767at2"/>
<dbReference type="InterPro" id="IPR003697">
    <property type="entry name" value="Maf-like"/>
</dbReference>
<comment type="caution">
    <text evidence="4">The sequence shown here is derived from an EMBL/GenBank/DDBJ whole genome shotgun (WGS) entry which is preliminary data.</text>
</comment>
<dbReference type="NCBIfam" id="TIGR00172">
    <property type="entry name" value="maf"/>
    <property type="match status" value="1"/>
</dbReference>
<dbReference type="PIRSF" id="PIRSF006305">
    <property type="entry name" value="Maf"/>
    <property type="match status" value="1"/>
</dbReference>
<comment type="cofactor">
    <cofactor evidence="1 3">
        <name>a divalent metal cation</name>
        <dbReference type="ChEBI" id="CHEBI:60240"/>
    </cofactor>
</comment>
<sequence length="229" mass="24788">MDSLILASASPRRHDLLSSLGLSFIIEANDGEERQDQVPPAIVEQLPAFDLGLASHPTLLAWRKAQAARDTNQQAVILAADTIVVIDRMILGKPRDPAHAYELLRRLAGRWHTVYTGVVVLPAASEQPLCELVAAHVHLAPLSDAEIWDYIATGEPMDKAGAYGVQGIGGRLVEEVQGSFTTVVGLPLPTTASLLSQAGIAIPYSVEQAWQRWRATLAKEPLCMQQSKC</sequence>
<dbReference type="EMBL" id="LGKP01000008">
    <property type="protein sequence ID" value="KPL91028.1"/>
    <property type="molecule type" value="Genomic_DNA"/>
</dbReference>
<evidence type="ECO:0000256" key="1">
    <source>
        <dbReference type="ARBA" id="ARBA00001968"/>
    </source>
</evidence>